<accession>A0A9X3EB04</accession>
<dbReference type="Gene3D" id="2.40.360.20">
    <property type="match status" value="1"/>
</dbReference>
<sequence length="250" mass="28277">MRTESALLRLLATPILGSVLLLAGCGQHDVEFDTWLPLEAGWHWEYQRTDALDGKRKVSRFVIDNLERRQIEELGEEYANQEVTVRRTSDGTDYYLYADQTGLYRAGTRNLIEYNPRADVEPRLVIPAADELDGGITWNQPSRPYMIHSTKSHLGWNSAGMNLNLAWEVAGRGETITVAAGTFENCLRLEGRGTVGLYADPRTGYQEVPVLQTEWYAPGVGLIRLVRSEPLEMELFRGGEVSFELVSYHR</sequence>
<dbReference type="EMBL" id="JAPNOA010000016">
    <property type="protein sequence ID" value="MCY0964218.1"/>
    <property type="molecule type" value="Genomic_DNA"/>
</dbReference>
<gene>
    <name evidence="1" type="ORF">OUO13_03395</name>
</gene>
<comment type="caution">
    <text evidence="1">The sequence shown here is derived from an EMBL/GenBank/DDBJ whole genome shotgun (WGS) entry which is preliminary data.</text>
</comment>
<keyword evidence="2" id="KW-1185">Reference proteome</keyword>
<proteinExistence type="predicted"/>
<dbReference type="Proteomes" id="UP001150830">
    <property type="component" value="Unassembled WGS sequence"/>
</dbReference>
<dbReference type="AlphaFoldDB" id="A0A9X3EB04"/>
<dbReference type="RefSeq" id="WP_283172436.1">
    <property type="nucleotide sequence ID" value="NZ_JAPNOA010000016.1"/>
</dbReference>
<name>A0A9X3EB04_9GAMM</name>
<reference evidence="1" key="1">
    <citation type="submission" date="2022-11" db="EMBL/GenBank/DDBJ databases">
        <title>Parathalassolutuus dongxingensis gen. nov., sp. nov., a novel member of family Oceanospirillaceae isolated from a coastal shrimp pond in Guangxi, China.</title>
        <authorList>
            <person name="Chen H."/>
        </authorList>
    </citation>
    <scope>NUCLEOTIDE SEQUENCE</scope>
    <source>
        <strain evidence="1">G-43</strain>
    </source>
</reference>
<evidence type="ECO:0008006" key="3">
    <source>
        <dbReference type="Google" id="ProtNLM"/>
    </source>
</evidence>
<organism evidence="1 2">
    <name type="scientific">Parathalassolituus penaei</name>
    <dbReference type="NCBI Taxonomy" id="2997323"/>
    <lineage>
        <taxon>Bacteria</taxon>
        <taxon>Pseudomonadati</taxon>
        <taxon>Pseudomonadota</taxon>
        <taxon>Gammaproteobacteria</taxon>
        <taxon>Oceanospirillales</taxon>
        <taxon>Oceanospirillaceae</taxon>
        <taxon>Parathalassolituus</taxon>
    </lineage>
</organism>
<protein>
    <recommendedName>
        <fullName evidence="3">DUF3108 domain-containing protein</fullName>
    </recommendedName>
</protein>
<dbReference type="PROSITE" id="PS51257">
    <property type="entry name" value="PROKAR_LIPOPROTEIN"/>
    <property type="match status" value="1"/>
</dbReference>
<evidence type="ECO:0000313" key="2">
    <source>
        <dbReference type="Proteomes" id="UP001150830"/>
    </source>
</evidence>
<evidence type="ECO:0000313" key="1">
    <source>
        <dbReference type="EMBL" id="MCY0964218.1"/>
    </source>
</evidence>